<feature type="transmembrane region" description="Helical" evidence="3">
    <location>
        <begin position="293"/>
        <end position="315"/>
    </location>
</feature>
<organism evidence="5 6">
    <name type="scientific">Morchella conica CCBAS932</name>
    <dbReference type="NCBI Taxonomy" id="1392247"/>
    <lineage>
        <taxon>Eukaryota</taxon>
        <taxon>Fungi</taxon>
        <taxon>Dikarya</taxon>
        <taxon>Ascomycota</taxon>
        <taxon>Pezizomycotina</taxon>
        <taxon>Pezizomycetes</taxon>
        <taxon>Pezizales</taxon>
        <taxon>Morchellaceae</taxon>
        <taxon>Morchella</taxon>
    </lineage>
</organism>
<dbReference type="Proteomes" id="UP000277580">
    <property type="component" value="Unassembled WGS sequence"/>
</dbReference>
<proteinExistence type="predicted"/>
<dbReference type="OrthoDB" id="10027823at2759"/>
<evidence type="ECO:0000256" key="1">
    <source>
        <dbReference type="ARBA" id="ARBA00004141"/>
    </source>
</evidence>
<evidence type="ECO:0000256" key="3">
    <source>
        <dbReference type="SAM" id="Phobius"/>
    </source>
</evidence>
<dbReference type="STRING" id="1392247.A0A3N4KJL3"/>
<dbReference type="SUPFAM" id="SSF103473">
    <property type="entry name" value="MFS general substrate transporter"/>
    <property type="match status" value="1"/>
</dbReference>
<feature type="transmembrane region" description="Helical" evidence="3">
    <location>
        <begin position="54"/>
        <end position="73"/>
    </location>
</feature>
<keyword evidence="3" id="KW-1133">Transmembrane helix</keyword>
<comment type="subcellular location">
    <subcellularLocation>
        <location evidence="1">Membrane</location>
        <topology evidence="1">Multi-pass membrane protein</topology>
    </subcellularLocation>
</comment>
<evidence type="ECO:0000313" key="6">
    <source>
        <dbReference type="Proteomes" id="UP000277580"/>
    </source>
</evidence>
<dbReference type="PANTHER" id="PTHR23520">
    <property type="entry name" value="TRANSPORTER, PUTATIVE (AFU_ORTHOLOGUE AFUA_3G04000)-RELATED"/>
    <property type="match status" value="1"/>
</dbReference>
<feature type="transmembrane region" description="Helical" evidence="3">
    <location>
        <begin position="28"/>
        <end position="48"/>
    </location>
</feature>
<dbReference type="GO" id="GO:0022857">
    <property type="term" value="F:transmembrane transporter activity"/>
    <property type="evidence" value="ECO:0007669"/>
    <property type="project" value="InterPro"/>
</dbReference>
<dbReference type="Gene3D" id="1.20.1250.20">
    <property type="entry name" value="MFS general substrate transporter like domains"/>
    <property type="match status" value="1"/>
</dbReference>
<feature type="transmembrane region" description="Helical" evidence="3">
    <location>
        <begin position="254"/>
        <end position="273"/>
    </location>
</feature>
<feature type="domain" description="Major facilitator superfamily (MFS) profile" evidence="4">
    <location>
        <begin position="19"/>
        <end position="441"/>
    </location>
</feature>
<feature type="transmembrane region" description="Helical" evidence="3">
    <location>
        <begin position="149"/>
        <end position="175"/>
    </location>
</feature>
<dbReference type="PANTHER" id="PTHR23520:SF5">
    <property type="entry name" value="TRANSPORTER, PUTATIVE (AFU_ORTHOLOGUE AFUA_3G04000)-RELATED"/>
    <property type="match status" value="1"/>
</dbReference>
<sequence length="476" mass="51080">MRSLNPLQLLPLPLLQNHNIRLLFLQRFIRLAAYGSSTLILAQFFSALHHPTALTGLFMTLTLYGDVLISLLLTLFADRLGRRKILLLGAALMAMSGVTFATASNYWILLLAAIVGVVSPAGNEIGPFKAIEESVTAQIVDPAGHTEVFAWYTLVGALGSALGSVVCGWVVWWIMDGGVEAERAYRVIFWAYAVMGVVKMGLAWGLTEECEVSGGDSSQRAVERERLLEEDGKEKRWRVLELLLPKMSKESLSILWKLCLLFSIDSLASGLAAPSWMTYYFTTKHSLPPSTLGTLFLFTSLASASSSLLAIPIAARLGLIRTMVYTHLPAAVMLMLIPLPPGTDAGTAVAMSLLVVRSLVASMDQAPRTAFLAAVMLPQERTAVMGVVNTVKTFSQAAGPVVTGWAGGHGAMGAAFSVAGFLKVTYDLGLLTWFLRGGSAARGGEGYSVISGEEQDGAEMVDVETSESEEGEAGRR</sequence>
<dbReference type="PROSITE" id="PS50850">
    <property type="entry name" value="MFS"/>
    <property type="match status" value="1"/>
</dbReference>
<name>A0A3N4KJL3_9PEZI</name>
<dbReference type="GO" id="GO:0000329">
    <property type="term" value="C:fungal-type vacuole membrane"/>
    <property type="evidence" value="ECO:0007669"/>
    <property type="project" value="TreeGrafter"/>
</dbReference>
<dbReference type="InterPro" id="IPR020846">
    <property type="entry name" value="MFS_dom"/>
</dbReference>
<keyword evidence="3" id="KW-0472">Membrane</keyword>
<feature type="region of interest" description="Disordered" evidence="2">
    <location>
        <begin position="447"/>
        <end position="476"/>
    </location>
</feature>
<feature type="transmembrane region" description="Helical" evidence="3">
    <location>
        <begin position="345"/>
        <end position="363"/>
    </location>
</feature>
<dbReference type="Pfam" id="PF07690">
    <property type="entry name" value="MFS_1"/>
    <property type="match status" value="1"/>
</dbReference>
<keyword evidence="3" id="KW-0812">Transmembrane</keyword>
<dbReference type="InterPro" id="IPR011701">
    <property type="entry name" value="MFS"/>
</dbReference>
<protein>
    <submittedName>
        <fullName evidence="5">MFS general substrate transporter</fullName>
    </submittedName>
</protein>
<feature type="compositionally biased region" description="Acidic residues" evidence="2">
    <location>
        <begin position="453"/>
        <end position="476"/>
    </location>
</feature>
<gene>
    <name evidence="5" type="ORF">P167DRAFT_538561</name>
</gene>
<dbReference type="AlphaFoldDB" id="A0A3N4KJL3"/>
<dbReference type="InterPro" id="IPR036259">
    <property type="entry name" value="MFS_trans_sf"/>
</dbReference>
<keyword evidence="6" id="KW-1185">Reference proteome</keyword>
<dbReference type="EMBL" id="ML119152">
    <property type="protein sequence ID" value="RPB09502.1"/>
    <property type="molecule type" value="Genomic_DNA"/>
</dbReference>
<reference evidence="5 6" key="1">
    <citation type="journal article" date="2018" name="Nat. Ecol. Evol.">
        <title>Pezizomycetes genomes reveal the molecular basis of ectomycorrhizal truffle lifestyle.</title>
        <authorList>
            <person name="Murat C."/>
            <person name="Payen T."/>
            <person name="Noel B."/>
            <person name="Kuo A."/>
            <person name="Morin E."/>
            <person name="Chen J."/>
            <person name="Kohler A."/>
            <person name="Krizsan K."/>
            <person name="Balestrini R."/>
            <person name="Da Silva C."/>
            <person name="Montanini B."/>
            <person name="Hainaut M."/>
            <person name="Levati E."/>
            <person name="Barry K.W."/>
            <person name="Belfiori B."/>
            <person name="Cichocki N."/>
            <person name="Clum A."/>
            <person name="Dockter R.B."/>
            <person name="Fauchery L."/>
            <person name="Guy J."/>
            <person name="Iotti M."/>
            <person name="Le Tacon F."/>
            <person name="Lindquist E.A."/>
            <person name="Lipzen A."/>
            <person name="Malagnac F."/>
            <person name="Mello A."/>
            <person name="Molinier V."/>
            <person name="Miyauchi S."/>
            <person name="Poulain J."/>
            <person name="Riccioni C."/>
            <person name="Rubini A."/>
            <person name="Sitrit Y."/>
            <person name="Splivallo R."/>
            <person name="Traeger S."/>
            <person name="Wang M."/>
            <person name="Zifcakova L."/>
            <person name="Wipf D."/>
            <person name="Zambonelli A."/>
            <person name="Paolocci F."/>
            <person name="Nowrousian M."/>
            <person name="Ottonello S."/>
            <person name="Baldrian P."/>
            <person name="Spatafora J.W."/>
            <person name="Henrissat B."/>
            <person name="Nagy L.G."/>
            <person name="Aury J.M."/>
            <person name="Wincker P."/>
            <person name="Grigoriev I.V."/>
            <person name="Bonfante P."/>
            <person name="Martin F.M."/>
        </authorList>
    </citation>
    <scope>NUCLEOTIDE SEQUENCE [LARGE SCALE GENOMIC DNA]</scope>
    <source>
        <strain evidence="5 6">CCBAS932</strain>
    </source>
</reference>
<evidence type="ECO:0000259" key="4">
    <source>
        <dbReference type="PROSITE" id="PS50850"/>
    </source>
</evidence>
<evidence type="ECO:0000256" key="2">
    <source>
        <dbReference type="SAM" id="MobiDB-lite"/>
    </source>
</evidence>
<feature type="transmembrane region" description="Helical" evidence="3">
    <location>
        <begin position="187"/>
        <end position="206"/>
    </location>
</feature>
<accession>A0A3N4KJL3</accession>
<dbReference type="InParanoid" id="A0A3N4KJL3"/>
<feature type="transmembrane region" description="Helical" evidence="3">
    <location>
        <begin position="85"/>
        <end position="101"/>
    </location>
</feature>
<dbReference type="FunCoup" id="A0A3N4KJL3">
    <property type="interactions" value="139"/>
</dbReference>
<evidence type="ECO:0000313" key="5">
    <source>
        <dbReference type="EMBL" id="RPB09502.1"/>
    </source>
</evidence>